<name>A0A0L8BFZ8_ENSAD</name>
<dbReference type="InterPro" id="IPR052718">
    <property type="entry name" value="NmrA-type_oxidoreductase"/>
</dbReference>
<dbReference type="AlphaFoldDB" id="A0A0L8BFZ8"/>
<protein>
    <submittedName>
        <fullName evidence="2">Nucleoside-diphosphate sugar epimerase</fullName>
    </submittedName>
</protein>
<dbReference type="PATRIC" id="fig|106592.7.peg.5407"/>
<dbReference type="PANTHER" id="PTHR47129">
    <property type="entry name" value="QUINONE OXIDOREDUCTASE 2"/>
    <property type="match status" value="1"/>
</dbReference>
<dbReference type="RefSeq" id="WP_053252674.1">
    <property type="nucleotide sequence ID" value="NZ_LGAP01000037.1"/>
</dbReference>
<gene>
    <name evidence="2" type="ORF">AC244_31080</name>
</gene>
<dbReference type="PANTHER" id="PTHR47129:SF1">
    <property type="entry name" value="NMRA-LIKE DOMAIN-CONTAINING PROTEIN"/>
    <property type="match status" value="1"/>
</dbReference>
<dbReference type="OrthoDB" id="7771794at2"/>
<dbReference type="Gene3D" id="3.90.25.10">
    <property type="entry name" value="UDP-galactose 4-epimerase, domain 1"/>
    <property type="match status" value="1"/>
</dbReference>
<evidence type="ECO:0000313" key="3">
    <source>
        <dbReference type="Proteomes" id="UP000037425"/>
    </source>
</evidence>
<dbReference type="Gene3D" id="3.40.50.720">
    <property type="entry name" value="NAD(P)-binding Rossmann-like Domain"/>
    <property type="match status" value="1"/>
</dbReference>
<proteinExistence type="predicted"/>
<organism evidence="2 3">
    <name type="scientific">Ensifer adhaerens</name>
    <name type="common">Sinorhizobium morelense</name>
    <dbReference type="NCBI Taxonomy" id="106592"/>
    <lineage>
        <taxon>Bacteria</taxon>
        <taxon>Pseudomonadati</taxon>
        <taxon>Pseudomonadota</taxon>
        <taxon>Alphaproteobacteria</taxon>
        <taxon>Hyphomicrobiales</taxon>
        <taxon>Rhizobiaceae</taxon>
        <taxon>Sinorhizobium/Ensifer group</taxon>
        <taxon>Ensifer</taxon>
    </lineage>
</organism>
<evidence type="ECO:0000313" key="2">
    <source>
        <dbReference type="EMBL" id="KOF13455.1"/>
    </source>
</evidence>
<accession>A0A0L8BFZ8</accession>
<reference evidence="3" key="1">
    <citation type="submission" date="2015-07" db="EMBL/GenBank/DDBJ databases">
        <title>Whole genome sequence of an Ensifer adhaerens strain isolated from a cave pool in the Wind Cave National Park.</title>
        <authorList>
            <person name="Eng W.W.H."/>
            <person name="Gan H.M."/>
            <person name="Barton H.A."/>
            <person name="Savka M.A."/>
        </authorList>
    </citation>
    <scope>NUCLEOTIDE SEQUENCE [LARGE SCALE GENOMIC DNA]</scope>
    <source>
        <strain evidence="3">SD006</strain>
    </source>
</reference>
<dbReference type="SUPFAM" id="SSF51735">
    <property type="entry name" value="NAD(P)-binding Rossmann-fold domains"/>
    <property type="match status" value="1"/>
</dbReference>
<comment type="caution">
    <text evidence="2">The sequence shown here is derived from an EMBL/GenBank/DDBJ whole genome shotgun (WGS) entry which is preliminary data.</text>
</comment>
<sequence length="295" mass="30639">MSDTLLVTGATGQLGKLVLDALLASGKVEPANIIATSRDTAKLSDYVGKGVQARIADFDDPASLDAAFAGADRILIISTDALDQPGKRLRQHLAAVAAAEKAGAKHILYTSMPNPETSVIPFAPDHLGSENAIKATGIPYTILRNGWYMENLFMALPHALETGQWYSSSGKGRLAHLARADAAQAAAAALLSAGSESRTYTLTGPELRSTDEIAALVSKAAGKPLDVVHISDDALAGGLKGAGLPDFLIPIVVSFDANTREGHIDMVTSDVTTLTGTTPLPLTAFLEASKARLAG</sequence>
<dbReference type="EMBL" id="LGAP01000037">
    <property type="protein sequence ID" value="KOF13455.1"/>
    <property type="molecule type" value="Genomic_DNA"/>
</dbReference>
<dbReference type="Pfam" id="PF05368">
    <property type="entry name" value="NmrA"/>
    <property type="match status" value="1"/>
</dbReference>
<dbReference type="Proteomes" id="UP000037425">
    <property type="component" value="Unassembled WGS sequence"/>
</dbReference>
<feature type="domain" description="NmrA-like" evidence="1">
    <location>
        <begin position="2"/>
        <end position="236"/>
    </location>
</feature>
<dbReference type="InterPro" id="IPR008030">
    <property type="entry name" value="NmrA-like"/>
</dbReference>
<dbReference type="InterPro" id="IPR036291">
    <property type="entry name" value="NAD(P)-bd_dom_sf"/>
</dbReference>
<evidence type="ECO:0000259" key="1">
    <source>
        <dbReference type="Pfam" id="PF05368"/>
    </source>
</evidence>